<dbReference type="EMBL" id="QJKJ01009936">
    <property type="protein sequence ID" value="RDX75135.1"/>
    <property type="molecule type" value="Genomic_DNA"/>
</dbReference>
<comment type="caution">
    <text evidence="2">The sequence shown here is derived from an EMBL/GenBank/DDBJ whole genome shotgun (WGS) entry which is preliminary data.</text>
</comment>
<feature type="non-terminal residue" evidence="2">
    <location>
        <position position="1"/>
    </location>
</feature>
<dbReference type="InterPro" id="IPR025312">
    <property type="entry name" value="DUF4216"/>
</dbReference>
<dbReference type="Proteomes" id="UP000257109">
    <property type="component" value="Unassembled WGS sequence"/>
</dbReference>
<evidence type="ECO:0000259" key="1">
    <source>
        <dbReference type="Pfam" id="PF13952"/>
    </source>
</evidence>
<sequence>MNSLNHGVYFPNNDLFKCDWFDNTPNIWTKVYNKYEIIEVRESRRYNKAYDSFIFVQQTKTLSRIIDSILSETEQEAPYQDNDFVEL</sequence>
<protein>
    <recommendedName>
        <fullName evidence="1">DUF4216 domain-containing protein</fullName>
    </recommendedName>
</protein>
<evidence type="ECO:0000313" key="2">
    <source>
        <dbReference type="EMBL" id="RDX75135.1"/>
    </source>
</evidence>
<dbReference type="AlphaFoldDB" id="A0A371FA14"/>
<proteinExistence type="predicted"/>
<evidence type="ECO:0000313" key="3">
    <source>
        <dbReference type="Proteomes" id="UP000257109"/>
    </source>
</evidence>
<gene>
    <name evidence="2" type="ORF">CR513_45027</name>
</gene>
<reference evidence="2" key="1">
    <citation type="submission" date="2018-05" db="EMBL/GenBank/DDBJ databases">
        <title>Draft genome of Mucuna pruriens seed.</title>
        <authorList>
            <person name="Nnadi N.E."/>
            <person name="Vos R."/>
            <person name="Hasami M.H."/>
            <person name="Devisetty U.K."/>
            <person name="Aguiy J.C."/>
        </authorList>
    </citation>
    <scope>NUCLEOTIDE SEQUENCE [LARGE SCALE GENOMIC DNA]</scope>
    <source>
        <strain evidence="2">JCA_2017</strain>
    </source>
</reference>
<feature type="domain" description="DUF4216" evidence="1">
    <location>
        <begin position="15"/>
        <end position="63"/>
    </location>
</feature>
<accession>A0A371FA14</accession>
<keyword evidence="3" id="KW-1185">Reference proteome</keyword>
<organism evidence="2 3">
    <name type="scientific">Mucuna pruriens</name>
    <name type="common">Velvet bean</name>
    <name type="synonym">Dolichos pruriens</name>
    <dbReference type="NCBI Taxonomy" id="157652"/>
    <lineage>
        <taxon>Eukaryota</taxon>
        <taxon>Viridiplantae</taxon>
        <taxon>Streptophyta</taxon>
        <taxon>Embryophyta</taxon>
        <taxon>Tracheophyta</taxon>
        <taxon>Spermatophyta</taxon>
        <taxon>Magnoliopsida</taxon>
        <taxon>eudicotyledons</taxon>
        <taxon>Gunneridae</taxon>
        <taxon>Pentapetalae</taxon>
        <taxon>rosids</taxon>
        <taxon>fabids</taxon>
        <taxon>Fabales</taxon>
        <taxon>Fabaceae</taxon>
        <taxon>Papilionoideae</taxon>
        <taxon>50 kb inversion clade</taxon>
        <taxon>NPAAA clade</taxon>
        <taxon>indigoferoid/millettioid clade</taxon>
        <taxon>Phaseoleae</taxon>
        <taxon>Mucuna</taxon>
    </lineage>
</organism>
<dbReference type="Pfam" id="PF13952">
    <property type="entry name" value="DUF4216"/>
    <property type="match status" value="1"/>
</dbReference>
<name>A0A371FA14_MUCPR</name>